<accession>A0A2S8GLW0</accession>
<evidence type="ECO:0000256" key="1">
    <source>
        <dbReference type="SAM" id="Phobius"/>
    </source>
</evidence>
<name>A0A2S8GLW0_9BACT</name>
<feature type="transmembrane region" description="Helical" evidence="1">
    <location>
        <begin position="86"/>
        <end position="106"/>
    </location>
</feature>
<proteinExistence type="predicted"/>
<sequence length="180" mass="19650">MVPLDIGSVVIVHLKPILLVVGFGLTACHMLVCGLRFRSTHQFSIVIACFAGTILLLALLLGSWWFHHELRMVARSLGVYADRRPVQKVVTMLLLYGIPLGGLLGVTRIGQRHPFLAGVLAFSLWIVMLGAVRVVSYHPIDEIMVVRVVPGVSIFEVLIGIGLVGLNLCLIGCRKHPQTA</sequence>
<comment type="caution">
    <text evidence="2">The sequence shown here is derived from an EMBL/GenBank/DDBJ whole genome shotgun (WGS) entry which is preliminary data.</text>
</comment>
<dbReference type="RefSeq" id="WP_105335913.1">
    <property type="nucleotide sequence ID" value="NZ_PUHZ01000014.1"/>
</dbReference>
<keyword evidence="1" id="KW-1133">Transmembrane helix</keyword>
<feature type="transmembrane region" description="Helical" evidence="1">
    <location>
        <begin position="115"/>
        <end position="136"/>
    </location>
</feature>
<keyword evidence="1" id="KW-0472">Membrane</keyword>
<feature type="transmembrane region" description="Helical" evidence="1">
    <location>
        <begin position="45"/>
        <end position="66"/>
    </location>
</feature>
<dbReference type="EMBL" id="PUHZ01000014">
    <property type="protein sequence ID" value="PQO45422.1"/>
    <property type="molecule type" value="Genomic_DNA"/>
</dbReference>
<dbReference type="Proteomes" id="UP000237819">
    <property type="component" value="Unassembled WGS sequence"/>
</dbReference>
<dbReference type="AlphaFoldDB" id="A0A2S8GLW0"/>
<reference evidence="2 3" key="1">
    <citation type="submission" date="2018-02" db="EMBL/GenBank/DDBJ databases">
        <title>Comparative genomes isolates from brazilian mangrove.</title>
        <authorList>
            <person name="Araujo J.E."/>
            <person name="Taketani R.G."/>
            <person name="Silva M.C.P."/>
            <person name="Loureco M.V."/>
            <person name="Andreote F.D."/>
        </authorList>
    </citation>
    <scope>NUCLEOTIDE SEQUENCE [LARGE SCALE GENOMIC DNA]</scope>
    <source>
        <strain evidence="2 3">Nap-Phe MGV</strain>
    </source>
</reference>
<gene>
    <name evidence="2" type="ORF">C5Y93_13300</name>
</gene>
<protein>
    <submittedName>
        <fullName evidence="2">Uncharacterized protein</fullName>
    </submittedName>
</protein>
<feature type="transmembrane region" description="Helical" evidence="1">
    <location>
        <begin position="6"/>
        <end position="33"/>
    </location>
</feature>
<evidence type="ECO:0000313" key="3">
    <source>
        <dbReference type="Proteomes" id="UP000237819"/>
    </source>
</evidence>
<evidence type="ECO:0000313" key="2">
    <source>
        <dbReference type="EMBL" id="PQO45422.1"/>
    </source>
</evidence>
<dbReference type="OrthoDB" id="9972832at2"/>
<organism evidence="2 3">
    <name type="scientific">Blastopirellula marina</name>
    <dbReference type="NCBI Taxonomy" id="124"/>
    <lineage>
        <taxon>Bacteria</taxon>
        <taxon>Pseudomonadati</taxon>
        <taxon>Planctomycetota</taxon>
        <taxon>Planctomycetia</taxon>
        <taxon>Pirellulales</taxon>
        <taxon>Pirellulaceae</taxon>
        <taxon>Blastopirellula</taxon>
    </lineage>
</organism>
<feature type="transmembrane region" description="Helical" evidence="1">
    <location>
        <begin position="148"/>
        <end position="171"/>
    </location>
</feature>
<keyword evidence="1" id="KW-0812">Transmembrane</keyword>